<keyword evidence="1" id="KW-0862">Zinc</keyword>
<feature type="region of interest" description="Disordered" evidence="2">
    <location>
        <begin position="82"/>
        <end position="112"/>
    </location>
</feature>
<dbReference type="PROSITE" id="PS50089">
    <property type="entry name" value="ZF_RING_2"/>
    <property type="match status" value="1"/>
</dbReference>
<accession>A0ABD1L6Y2</accession>
<feature type="compositionally biased region" description="Polar residues" evidence="2">
    <location>
        <begin position="96"/>
        <end position="112"/>
    </location>
</feature>
<evidence type="ECO:0000256" key="2">
    <source>
        <dbReference type="SAM" id="MobiDB-lite"/>
    </source>
</evidence>
<evidence type="ECO:0000313" key="5">
    <source>
        <dbReference type="Proteomes" id="UP001603857"/>
    </source>
</evidence>
<dbReference type="PANTHER" id="PTHR46629">
    <property type="entry name" value="OS01G0917900 PROTEIN"/>
    <property type="match status" value="1"/>
</dbReference>
<dbReference type="AlphaFoldDB" id="A0ABD1L6Y2"/>
<dbReference type="Proteomes" id="UP001603857">
    <property type="component" value="Unassembled WGS sequence"/>
</dbReference>
<dbReference type="SMART" id="SM00184">
    <property type="entry name" value="RING"/>
    <property type="match status" value="1"/>
</dbReference>
<dbReference type="GO" id="GO:0008270">
    <property type="term" value="F:zinc ion binding"/>
    <property type="evidence" value="ECO:0007669"/>
    <property type="project" value="UniProtKB-KW"/>
</dbReference>
<dbReference type="InterPro" id="IPR013083">
    <property type="entry name" value="Znf_RING/FYVE/PHD"/>
</dbReference>
<dbReference type="SUPFAM" id="SSF57850">
    <property type="entry name" value="RING/U-box"/>
    <property type="match status" value="1"/>
</dbReference>
<reference evidence="4 5" key="1">
    <citation type="submission" date="2024-08" db="EMBL/GenBank/DDBJ databases">
        <title>Insights into the chromosomal genome structure of Flemingia macrophylla.</title>
        <authorList>
            <person name="Ding Y."/>
            <person name="Zhao Y."/>
            <person name="Bi W."/>
            <person name="Wu M."/>
            <person name="Zhao G."/>
            <person name="Gong Y."/>
            <person name="Li W."/>
            <person name="Zhang P."/>
        </authorList>
    </citation>
    <scope>NUCLEOTIDE SEQUENCE [LARGE SCALE GENOMIC DNA]</scope>
    <source>
        <strain evidence="4">DYQJB</strain>
        <tissue evidence="4">Leaf</tissue>
    </source>
</reference>
<name>A0ABD1L6Y2_9FABA</name>
<dbReference type="Gene3D" id="3.30.40.10">
    <property type="entry name" value="Zinc/RING finger domain, C3HC4 (zinc finger)"/>
    <property type="match status" value="1"/>
</dbReference>
<dbReference type="Pfam" id="PF13920">
    <property type="entry name" value="zf-C3HC4_3"/>
    <property type="match status" value="1"/>
</dbReference>
<protein>
    <recommendedName>
        <fullName evidence="3">RING-type domain-containing protein</fullName>
    </recommendedName>
</protein>
<sequence length="209" mass="23503">MEGRQRVTLYDRMTGGSRRESLARLMLDDVVLKKREGEASRRPTLTLQDVIREEEPNNANANANAKNRRSWKAFKEKLGLKRSAWSSSSHHEHTNGDSPQGQTDVVNGSSHGSPGVPLMNLLDLCRASDDDDNDNNDDNNHVDHSKRDHEEPKECFVDYKCCVCMVRHKGAAFIPCGHTFCRVCSTQISLSRGSCPLCNNLILEILHLF</sequence>
<organism evidence="4 5">
    <name type="scientific">Flemingia macrophylla</name>
    <dbReference type="NCBI Taxonomy" id="520843"/>
    <lineage>
        <taxon>Eukaryota</taxon>
        <taxon>Viridiplantae</taxon>
        <taxon>Streptophyta</taxon>
        <taxon>Embryophyta</taxon>
        <taxon>Tracheophyta</taxon>
        <taxon>Spermatophyta</taxon>
        <taxon>Magnoliopsida</taxon>
        <taxon>eudicotyledons</taxon>
        <taxon>Gunneridae</taxon>
        <taxon>Pentapetalae</taxon>
        <taxon>rosids</taxon>
        <taxon>fabids</taxon>
        <taxon>Fabales</taxon>
        <taxon>Fabaceae</taxon>
        <taxon>Papilionoideae</taxon>
        <taxon>50 kb inversion clade</taxon>
        <taxon>NPAAA clade</taxon>
        <taxon>indigoferoid/millettioid clade</taxon>
        <taxon>Phaseoleae</taxon>
        <taxon>Flemingia</taxon>
    </lineage>
</organism>
<keyword evidence="5" id="KW-1185">Reference proteome</keyword>
<keyword evidence="1" id="KW-0863">Zinc-finger</keyword>
<evidence type="ECO:0000259" key="3">
    <source>
        <dbReference type="PROSITE" id="PS50089"/>
    </source>
</evidence>
<dbReference type="InterPro" id="IPR001841">
    <property type="entry name" value="Znf_RING"/>
</dbReference>
<feature type="domain" description="RING-type" evidence="3">
    <location>
        <begin position="161"/>
        <end position="199"/>
    </location>
</feature>
<gene>
    <name evidence="4" type="ORF">Fmac_028230</name>
</gene>
<dbReference type="EMBL" id="JBGMDY010000010">
    <property type="protein sequence ID" value="KAL2319261.1"/>
    <property type="molecule type" value="Genomic_DNA"/>
</dbReference>
<evidence type="ECO:0000313" key="4">
    <source>
        <dbReference type="EMBL" id="KAL2319261.1"/>
    </source>
</evidence>
<comment type="caution">
    <text evidence="4">The sequence shown here is derived from an EMBL/GenBank/DDBJ whole genome shotgun (WGS) entry which is preliminary data.</text>
</comment>
<keyword evidence="1" id="KW-0479">Metal-binding</keyword>
<proteinExistence type="predicted"/>
<evidence type="ECO:0000256" key="1">
    <source>
        <dbReference type="PROSITE-ProRule" id="PRU00175"/>
    </source>
</evidence>